<dbReference type="GO" id="GO:0005829">
    <property type="term" value="C:cytosol"/>
    <property type="evidence" value="ECO:0007669"/>
    <property type="project" value="TreeGrafter"/>
</dbReference>
<reference evidence="2 3" key="1">
    <citation type="submission" date="2020-04" db="EMBL/GenBank/DDBJ databases">
        <title>Whole-genome sequencing of Vibrio spp. from China reveals different genetic environments of blaCTX-M-14 among diverse lineages.</title>
        <authorList>
            <person name="Zheng Z."/>
            <person name="Ye L."/>
            <person name="Chen S."/>
        </authorList>
    </citation>
    <scope>NUCLEOTIDE SEQUENCE [LARGE SCALE GENOMIC DNA]</scope>
    <source>
        <strain evidence="2 3">Vb0574</strain>
    </source>
</reference>
<dbReference type="InterPro" id="IPR051215">
    <property type="entry name" value="GRE"/>
</dbReference>
<dbReference type="PROSITE" id="PS51554">
    <property type="entry name" value="PFL"/>
    <property type="match status" value="1"/>
</dbReference>
<evidence type="ECO:0000313" key="2">
    <source>
        <dbReference type="EMBL" id="NMU26594.1"/>
    </source>
</evidence>
<dbReference type="PANTHER" id="PTHR43641">
    <property type="entry name" value="FORMATE ACETYLTRANSFERASE 3-RELATED"/>
    <property type="match status" value="1"/>
</dbReference>
<dbReference type="SUPFAM" id="SSF51998">
    <property type="entry name" value="PFL-like glycyl radical enzymes"/>
    <property type="match status" value="1"/>
</dbReference>
<feature type="non-terminal residue" evidence="2">
    <location>
        <position position="1"/>
    </location>
</feature>
<dbReference type="AlphaFoldDB" id="A0A7Y0S579"/>
<keyword evidence="2" id="KW-0808">Transferase</keyword>
<dbReference type="Pfam" id="PF02901">
    <property type="entry name" value="PFL-like"/>
    <property type="match status" value="1"/>
</dbReference>
<accession>A0A7Y0S579</accession>
<protein>
    <submittedName>
        <fullName evidence="2">Formate C-acetyltransferase/glycerol dehydratase family glycyl radical enzyme</fullName>
    </submittedName>
</protein>
<feature type="domain" description="PFL" evidence="1">
    <location>
        <begin position="1"/>
        <end position="147"/>
    </location>
</feature>
<gene>
    <name evidence="2" type="ORF">HKB21_13300</name>
</gene>
<comment type="caution">
    <text evidence="2">The sequence shown here is derived from an EMBL/GenBank/DDBJ whole genome shotgun (WGS) entry which is preliminary data.</text>
</comment>
<dbReference type="EMBL" id="JABCLD010001266">
    <property type="protein sequence ID" value="NMU26594.1"/>
    <property type="molecule type" value="Genomic_DNA"/>
</dbReference>
<dbReference type="PANTHER" id="PTHR43641:SF2">
    <property type="entry name" value="DEHYDRATASE YBIW-RELATED"/>
    <property type="match status" value="1"/>
</dbReference>
<organism evidence="2 3">
    <name type="scientific">Vibrio parahaemolyticus</name>
    <dbReference type="NCBI Taxonomy" id="670"/>
    <lineage>
        <taxon>Bacteria</taxon>
        <taxon>Pseudomonadati</taxon>
        <taxon>Pseudomonadota</taxon>
        <taxon>Gammaproteobacteria</taxon>
        <taxon>Vibrionales</taxon>
        <taxon>Vibrionaceae</taxon>
        <taxon>Vibrio</taxon>
    </lineage>
</organism>
<dbReference type="InterPro" id="IPR004184">
    <property type="entry name" value="PFL_dom"/>
</dbReference>
<name>A0A7Y0S579_VIBPH</name>
<evidence type="ECO:0000259" key="1">
    <source>
        <dbReference type="PROSITE" id="PS51554"/>
    </source>
</evidence>
<evidence type="ECO:0000313" key="3">
    <source>
        <dbReference type="Proteomes" id="UP000555836"/>
    </source>
</evidence>
<sequence>VIVQRALALQEHLRTRTIWIKHDELIVGNQASKVRAAPIFPEYTVRWIEAEIDELADRPGAGFAVTEEDKQSIHSITPYWRGKTVQDRCYGLFTDEQQEILASTIIKAEGNMTSGDAHLAVDNEKILKLGMNGLLEDVRQHRANNDV</sequence>
<dbReference type="GO" id="GO:0016740">
    <property type="term" value="F:transferase activity"/>
    <property type="evidence" value="ECO:0007669"/>
    <property type="project" value="UniProtKB-KW"/>
</dbReference>
<proteinExistence type="predicted"/>
<feature type="non-terminal residue" evidence="2">
    <location>
        <position position="147"/>
    </location>
</feature>
<dbReference type="Proteomes" id="UP000555836">
    <property type="component" value="Unassembled WGS sequence"/>
</dbReference>
<dbReference type="Gene3D" id="3.20.70.20">
    <property type="match status" value="1"/>
</dbReference>